<feature type="compositionally biased region" description="Polar residues" evidence="1">
    <location>
        <begin position="27"/>
        <end position="40"/>
    </location>
</feature>
<reference evidence="2 3" key="1">
    <citation type="journal article" date="2015" name="Nat. Commun.">
        <title>Outbred genome sequencing and CRISPR/Cas9 gene editing in butterflies.</title>
        <authorList>
            <person name="Li X."/>
            <person name="Fan D."/>
            <person name="Zhang W."/>
            <person name="Liu G."/>
            <person name="Zhang L."/>
            <person name="Zhao L."/>
            <person name="Fang X."/>
            <person name="Chen L."/>
            <person name="Dong Y."/>
            <person name="Chen Y."/>
            <person name="Ding Y."/>
            <person name="Zhao R."/>
            <person name="Feng M."/>
            <person name="Zhu Y."/>
            <person name="Feng Y."/>
            <person name="Jiang X."/>
            <person name="Zhu D."/>
            <person name="Xiang H."/>
            <person name="Feng X."/>
            <person name="Li S."/>
            <person name="Wang J."/>
            <person name="Zhang G."/>
            <person name="Kronforst M.R."/>
            <person name="Wang W."/>
        </authorList>
    </citation>
    <scope>NUCLEOTIDE SEQUENCE [LARGE SCALE GENOMIC DNA]</scope>
    <source>
        <strain evidence="2">Ya'a_city_454_Pm</strain>
        <tissue evidence="2">Whole body</tissue>
    </source>
</reference>
<evidence type="ECO:0000313" key="2">
    <source>
        <dbReference type="EMBL" id="KPJ13474.1"/>
    </source>
</evidence>
<evidence type="ECO:0000313" key="3">
    <source>
        <dbReference type="Proteomes" id="UP000053240"/>
    </source>
</evidence>
<protein>
    <submittedName>
        <fullName evidence="2">Uncharacterized protein</fullName>
    </submittedName>
</protein>
<dbReference type="EMBL" id="KQ460627">
    <property type="protein sequence ID" value="KPJ13474.1"/>
    <property type="molecule type" value="Genomic_DNA"/>
</dbReference>
<organism evidence="2 3">
    <name type="scientific">Papilio machaon</name>
    <name type="common">Old World swallowtail butterfly</name>
    <dbReference type="NCBI Taxonomy" id="76193"/>
    <lineage>
        <taxon>Eukaryota</taxon>
        <taxon>Metazoa</taxon>
        <taxon>Ecdysozoa</taxon>
        <taxon>Arthropoda</taxon>
        <taxon>Hexapoda</taxon>
        <taxon>Insecta</taxon>
        <taxon>Pterygota</taxon>
        <taxon>Neoptera</taxon>
        <taxon>Endopterygota</taxon>
        <taxon>Lepidoptera</taxon>
        <taxon>Glossata</taxon>
        <taxon>Ditrysia</taxon>
        <taxon>Papilionoidea</taxon>
        <taxon>Papilionidae</taxon>
        <taxon>Papilioninae</taxon>
        <taxon>Papilio</taxon>
    </lineage>
</organism>
<dbReference type="AlphaFoldDB" id="A0A194R7I1"/>
<proteinExistence type="predicted"/>
<name>A0A194R7I1_PAPMA</name>
<accession>A0A194R7I1</accession>
<gene>
    <name evidence="2" type="ORF">RR48_07054</name>
</gene>
<sequence>MFCANIVLGSENNEKLKELDAPPKLSSGLNINSEQVNTNGNDDDDDDEASRRFLKPFKQFVGRLQKVNDAFKHLFSVNNKEN</sequence>
<feature type="region of interest" description="Disordered" evidence="1">
    <location>
        <begin position="18"/>
        <end position="49"/>
    </location>
</feature>
<evidence type="ECO:0000256" key="1">
    <source>
        <dbReference type="SAM" id="MobiDB-lite"/>
    </source>
</evidence>
<dbReference type="InParanoid" id="A0A194R7I1"/>
<dbReference type="Proteomes" id="UP000053240">
    <property type="component" value="Unassembled WGS sequence"/>
</dbReference>
<keyword evidence="3" id="KW-1185">Reference proteome</keyword>